<comment type="subcellular location">
    <subcellularLocation>
        <location evidence="1">Cell membrane</location>
        <topology evidence="1">Multi-pass membrane protein</topology>
    </subcellularLocation>
</comment>
<dbReference type="SUPFAM" id="SSF54001">
    <property type="entry name" value="Cysteine proteinases"/>
    <property type="match status" value="1"/>
</dbReference>
<comment type="similarity">
    <text evidence="3">Belongs to the SWEET sugar transporter family.</text>
</comment>
<feature type="transmembrane region" description="Helical" evidence="16">
    <location>
        <begin position="90"/>
        <end position="111"/>
    </location>
</feature>
<feature type="transmembrane region" description="Helical" evidence="16">
    <location>
        <begin position="157"/>
        <end position="180"/>
    </location>
</feature>
<dbReference type="GO" id="GO:0008234">
    <property type="term" value="F:cysteine-type peptidase activity"/>
    <property type="evidence" value="ECO:0007669"/>
    <property type="project" value="InterPro"/>
</dbReference>
<dbReference type="PROSITE" id="PS50600">
    <property type="entry name" value="ULP_PROTEASE"/>
    <property type="match status" value="1"/>
</dbReference>
<comment type="subunit">
    <text evidence="14">Forms homooligomers and/or heterooligomers.</text>
</comment>
<name>A0A0E0QNP3_ORYRU</name>
<feature type="transmembrane region" description="Helical" evidence="16">
    <location>
        <begin position="32"/>
        <end position="50"/>
    </location>
</feature>
<evidence type="ECO:0000256" key="11">
    <source>
        <dbReference type="ARBA" id="ARBA00022989"/>
    </source>
</evidence>
<sequence>MVSPDLIRNMVGIVGNIISFGLFLSPDFKADPYLATLLNCMLWVFYGLPIVHPNSILVVTINGIGLVIEAVYLTILFLFSDKKNKKKMGVVLATEALFMAAVVLGVLLGAHTHQRRSLIVGILCVIFGTIMYSSPLTIMTSSTASAGPSYALIRLDIFITIPNGLGVLFALMQLILYAIYYRTTPKKQDKNLELPTVAPVAKDTSIVTPVSKDDDVDGGNASHEAESYERKVPEILPRQAVEGKGRGAARVLLKCDILLLNCDILSHFCFHSISDQSEISLPENELQALLLSIMFNLFEITNHLREESNHNSQKHRSVSLATQQMTVANANEVQSLTSTTPALAKEHPLQVQPTKNFKSNSTEFVIDIEGPYDAEDITGHTTDKTKFILVNYSNSSEEHKSQDPTQDESDNIPNKSTNSSNFRKQMKLEHRANFTANMGNRRLERQHCDENEYQDDFAEFLYEEEPSDNIDMVEQRASSQSSPDIGMNSPRIAQMREPNQHAQIEERQYSMIRIIDSLNASSNCSGTRHNLYRLKRIVHPSKYKSSPYDNYTRHQTISAAELNHYNNILSIVLMDNVKVTWSSLSKSLSPRGVVDTYVLNAYAKKIANDQNNKENEYRNFYFFHRTSVYFLKNWEGTGKEEDYENCARQAFTFARNKKPLHYYELLIFPCLYDNHWFVFTVDIKGHHFVFLDSIYDENNKYHKKIQGLLIPGLIAMWEEFSNVEKNFSKFDIQYPPITCQNNGHDCGIYAMKCMEWWNPRMHLKDMIRPEYIPNMRKQIANDLLFSEHNSQEEAKMLSRSFNPTKHGKYARQQ</sequence>
<evidence type="ECO:0000256" key="1">
    <source>
        <dbReference type="ARBA" id="ARBA00004651"/>
    </source>
</evidence>
<evidence type="ECO:0000256" key="5">
    <source>
        <dbReference type="ARBA" id="ARBA00022475"/>
    </source>
</evidence>
<evidence type="ECO:0000256" key="7">
    <source>
        <dbReference type="ARBA" id="ARBA00022670"/>
    </source>
</evidence>
<feature type="domain" description="Ubiquitin-like protease family profile" evidence="17">
    <location>
        <begin position="577"/>
        <end position="757"/>
    </location>
</feature>
<keyword evidence="6" id="KW-0762">Sugar transport</keyword>
<comment type="similarity">
    <text evidence="2">Belongs to the peptidase C48 family.</text>
</comment>
<keyword evidence="7" id="KW-0645">Protease</keyword>
<dbReference type="InterPro" id="IPR047664">
    <property type="entry name" value="SWEET"/>
</dbReference>
<evidence type="ECO:0000259" key="17">
    <source>
        <dbReference type="PROSITE" id="PS50600"/>
    </source>
</evidence>
<comment type="function">
    <text evidence="13">Mediates both low-affinity uptake and efflux of sugar across the plasma membrane.</text>
</comment>
<feature type="compositionally biased region" description="Polar residues" evidence="15">
    <location>
        <begin position="411"/>
        <end position="423"/>
    </location>
</feature>
<evidence type="ECO:0000313" key="18">
    <source>
        <dbReference type="EnsemblPlants" id="ORUFI09G02860.1"/>
    </source>
</evidence>
<keyword evidence="5" id="KW-1003">Cell membrane</keyword>
<reference evidence="19" key="1">
    <citation type="submission" date="2013-06" db="EMBL/GenBank/DDBJ databases">
        <authorList>
            <person name="Zhao Q."/>
        </authorList>
    </citation>
    <scope>NUCLEOTIDE SEQUENCE</scope>
    <source>
        <strain evidence="19">cv. W1943</strain>
    </source>
</reference>
<dbReference type="PANTHER" id="PTHR10791:SF30">
    <property type="entry name" value="SUGAR TRANSPORTER SWEET1"/>
    <property type="match status" value="1"/>
</dbReference>
<dbReference type="PANTHER" id="PTHR10791">
    <property type="entry name" value="RAG1-ACTIVATING PROTEIN 1"/>
    <property type="match status" value="1"/>
</dbReference>
<dbReference type="EnsemblPlants" id="ORUFI09G02860.1">
    <property type="protein sequence ID" value="ORUFI09G02860.1"/>
    <property type="gene ID" value="ORUFI09G02860"/>
</dbReference>
<dbReference type="GO" id="GO:0005886">
    <property type="term" value="C:plasma membrane"/>
    <property type="evidence" value="ECO:0007669"/>
    <property type="project" value="UniProtKB-SubCell"/>
</dbReference>
<organism evidence="18 19">
    <name type="scientific">Oryza rufipogon</name>
    <name type="common">Brownbeard rice</name>
    <name type="synonym">Asian wild rice</name>
    <dbReference type="NCBI Taxonomy" id="4529"/>
    <lineage>
        <taxon>Eukaryota</taxon>
        <taxon>Viridiplantae</taxon>
        <taxon>Streptophyta</taxon>
        <taxon>Embryophyta</taxon>
        <taxon>Tracheophyta</taxon>
        <taxon>Spermatophyta</taxon>
        <taxon>Magnoliopsida</taxon>
        <taxon>Liliopsida</taxon>
        <taxon>Poales</taxon>
        <taxon>Poaceae</taxon>
        <taxon>BOP clade</taxon>
        <taxon>Oryzoideae</taxon>
        <taxon>Oryzeae</taxon>
        <taxon>Oryzinae</taxon>
        <taxon>Oryza</taxon>
    </lineage>
</organism>
<dbReference type="HOGENOM" id="CLU_347304_0_0_1"/>
<keyword evidence="19" id="KW-1185">Reference proteome</keyword>
<dbReference type="Gene3D" id="3.40.395.10">
    <property type="entry name" value="Adenoviral Proteinase, Chain A"/>
    <property type="match status" value="1"/>
</dbReference>
<dbReference type="InterPro" id="IPR004316">
    <property type="entry name" value="SWEET_rpt"/>
</dbReference>
<evidence type="ECO:0000256" key="9">
    <source>
        <dbReference type="ARBA" id="ARBA00022737"/>
    </source>
</evidence>
<dbReference type="GO" id="GO:0006508">
    <property type="term" value="P:proteolysis"/>
    <property type="evidence" value="ECO:0007669"/>
    <property type="project" value="UniProtKB-KW"/>
</dbReference>
<evidence type="ECO:0000256" key="6">
    <source>
        <dbReference type="ARBA" id="ARBA00022597"/>
    </source>
</evidence>
<evidence type="ECO:0000256" key="8">
    <source>
        <dbReference type="ARBA" id="ARBA00022692"/>
    </source>
</evidence>
<keyword evidence="4" id="KW-0813">Transport</keyword>
<evidence type="ECO:0000256" key="3">
    <source>
        <dbReference type="ARBA" id="ARBA00007809"/>
    </source>
</evidence>
<proteinExistence type="inferred from homology"/>
<dbReference type="Proteomes" id="UP000008022">
    <property type="component" value="Unassembled WGS sequence"/>
</dbReference>
<dbReference type="Gramene" id="ORUFI09G02860.1">
    <property type="protein sequence ID" value="ORUFI09G02860.1"/>
    <property type="gene ID" value="ORUFI09G02860"/>
</dbReference>
<reference evidence="18" key="2">
    <citation type="submission" date="2015-06" db="UniProtKB">
        <authorList>
            <consortium name="EnsemblPlants"/>
        </authorList>
    </citation>
    <scope>IDENTIFICATION</scope>
</reference>
<protein>
    <recommendedName>
        <fullName evidence="17">Ubiquitin-like protease family profile domain-containing protein</fullName>
    </recommendedName>
</protein>
<dbReference type="InterPro" id="IPR038765">
    <property type="entry name" value="Papain-like_cys_pep_sf"/>
</dbReference>
<keyword evidence="9" id="KW-0677">Repeat</keyword>
<feature type="transmembrane region" description="Helical" evidence="16">
    <location>
        <begin position="56"/>
        <end position="78"/>
    </location>
</feature>
<dbReference type="Pfam" id="PF03083">
    <property type="entry name" value="MtN3_slv"/>
    <property type="match status" value="2"/>
</dbReference>
<evidence type="ECO:0000256" key="16">
    <source>
        <dbReference type="SAM" id="Phobius"/>
    </source>
</evidence>
<accession>A0A0E0QNP3</accession>
<dbReference type="InterPro" id="IPR003653">
    <property type="entry name" value="Peptidase_C48_C"/>
</dbReference>
<dbReference type="GO" id="GO:0051119">
    <property type="term" value="F:sugar transmembrane transporter activity"/>
    <property type="evidence" value="ECO:0007669"/>
    <property type="project" value="InterPro"/>
</dbReference>
<dbReference type="eggNOG" id="KOG1623">
    <property type="taxonomic scope" value="Eukaryota"/>
</dbReference>
<evidence type="ECO:0000256" key="4">
    <source>
        <dbReference type="ARBA" id="ARBA00022448"/>
    </source>
</evidence>
<dbReference type="Gene3D" id="1.20.1280.290">
    <property type="match status" value="1"/>
</dbReference>
<feature type="transmembrane region" description="Helical" evidence="16">
    <location>
        <begin position="6"/>
        <end position="25"/>
    </location>
</feature>
<dbReference type="Pfam" id="PF02902">
    <property type="entry name" value="Peptidase_C48"/>
    <property type="match status" value="1"/>
</dbReference>
<evidence type="ECO:0000256" key="15">
    <source>
        <dbReference type="SAM" id="MobiDB-lite"/>
    </source>
</evidence>
<keyword evidence="8 16" id="KW-0812">Transmembrane</keyword>
<dbReference type="AlphaFoldDB" id="A0A0E0QNP3"/>
<feature type="region of interest" description="Disordered" evidence="15">
    <location>
        <begin position="395"/>
        <end position="425"/>
    </location>
</feature>
<feature type="transmembrane region" description="Helical" evidence="16">
    <location>
        <begin position="117"/>
        <end position="136"/>
    </location>
</feature>
<evidence type="ECO:0000256" key="10">
    <source>
        <dbReference type="ARBA" id="ARBA00022801"/>
    </source>
</evidence>
<evidence type="ECO:0000313" key="19">
    <source>
        <dbReference type="Proteomes" id="UP000008022"/>
    </source>
</evidence>
<keyword evidence="11 16" id="KW-1133">Transmembrane helix</keyword>
<evidence type="ECO:0000256" key="13">
    <source>
        <dbReference type="ARBA" id="ARBA00037238"/>
    </source>
</evidence>
<keyword evidence="12 16" id="KW-0472">Membrane</keyword>
<evidence type="ECO:0000256" key="14">
    <source>
        <dbReference type="ARBA" id="ARBA00038715"/>
    </source>
</evidence>
<keyword evidence="10" id="KW-0378">Hydrolase</keyword>
<evidence type="ECO:0000256" key="12">
    <source>
        <dbReference type="ARBA" id="ARBA00023136"/>
    </source>
</evidence>
<evidence type="ECO:0000256" key="2">
    <source>
        <dbReference type="ARBA" id="ARBA00005234"/>
    </source>
</evidence>